<keyword evidence="3" id="KW-1185">Reference proteome</keyword>
<evidence type="ECO:0000256" key="1">
    <source>
        <dbReference type="SAM" id="MobiDB-lite"/>
    </source>
</evidence>
<gene>
    <name evidence="2" type="ORF">M501DRAFT_987380</name>
</gene>
<name>A0A9P4VQ59_9PEZI</name>
<feature type="region of interest" description="Disordered" evidence="1">
    <location>
        <begin position="1"/>
        <end position="22"/>
    </location>
</feature>
<proteinExistence type="predicted"/>
<evidence type="ECO:0000313" key="3">
    <source>
        <dbReference type="Proteomes" id="UP000799429"/>
    </source>
</evidence>
<dbReference type="EMBL" id="MU006104">
    <property type="protein sequence ID" value="KAF2836204.1"/>
    <property type="molecule type" value="Genomic_DNA"/>
</dbReference>
<dbReference type="Proteomes" id="UP000799429">
    <property type="component" value="Unassembled WGS sequence"/>
</dbReference>
<reference evidence="2" key="1">
    <citation type="journal article" date="2020" name="Stud. Mycol.">
        <title>101 Dothideomycetes genomes: a test case for predicting lifestyles and emergence of pathogens.</title>
        <authorList>
            <person name="Haridas S."/>
            <person name="Albert R."/>
            <person name="Binder M."/>
            <person name="Bloem J."/>
            <person name="Labutti K."/>
            <person name="Salamov A."/>
            <person name="Andreopoulos B."/>
            <person name="Baker S."/>
            <person name="Barry K."/>
            <person name="Bills G."/>
            <person name="Bluhm B."/>
            <person name="Cannon C."/>
            <person name="Castanera R."/>
            <person name="Culley D."/>
            <person name="Daum C."/>
            <person name="Ezra D."/>
            <person name="Gonzalez J."/>
            <person name="Henrissat B."/>
            <person name="Kuo A."/>
            <person name="Liang C."/>
            <person name="Lipzen A."/>
            <person name="Lutzoni F."/>
            <person name="Magnuson J."/>
            <person name="Mondo S."/>
            <person name="Nolan M."/>
            <person name="Ohm R."/>
            <person name="Pangilinan J."/>
            <person name="Park H.-J."/>
            <person name="Ramirez L."/>
            <person name="Alfaro M."/>
            <person name="Sun H."/>
            <person name="Tritt A."/>
            <person name="Yoshinaga Y."/>
            <person name="Zwiers L.-H."/>
            <person name="Turgeon B."/>
            <person name="Goodwin S."/>
            <person name="Spatafora J."/>
            <person name="Crous P."/>
            <person name="Grigoriev I."/>
        </authorList>
    </citation>
    <scope>NUCLEOTIDE SEQUENCE</scope>
    <source>
        <strain evidence="2">CBS 101060</strain>
    </source>
</reference>
<organism evidence="2 3">
    <name type="scientific">Patellaria atrata CBS 101060</name>
    <dbReference type="NCBI Taxonomy" id="1346257"/>
    <lineage>
        <taxon>Eukaryota</taxon>
        <taxon>Fungi</taxon>
        <taxon>Dikarya</taxon>
        <taxon>Ascomycota</taxon>
        <taxon>Pezizomycotina</taxon>
        <taxon>Dothideomycetes</taxon>
        <taxon>Dothideomycetes incertae sedis</taxon>
        <taxon>Patellariales</taxon>
        <taxon>Patellariaceae</taxon>
        <taxon>Patellaria</taxon>
    </lineage>
</organism>
<comment type="caution">
    <text evidence="2">The sequence shown here is derived from an EMBL/GenBank/DDBJ whole genome shotgun (WGS) entry which is preliminary data.</text>
</comment>
<evidence type="ECO:0000313" key="2">
    <source>
        <dbReference type="EMBL" id="KAF2836204.1"/>
    </source>
</evidence>
<dbReference type="AlphaFoldDB" id="A0A9P4VQ59"/>
<protein>
    <submittedName>
        <fullName evidence="2">Uncharacterized protein</fullName>
    </submittedName>
</protein>
<sequence length="419" mass="48189">MADRIRTPRRKRQKSAPDFSRNLVRPSVSRHDLDNDMTWITNNMAKLTLTTSESLSSNAVDVAKEKEAHGATSFYSTPSPIDKSIVKPAIGWNSLPVELKQGIYKHLLVSSQPIDLFRGIDIGRSENHPGMSATYNSFFVRGWHRMWFESNDTDLQLKERVSRNYFALRQERNSQRCDRFQCHYTTSHVPGESFITQGSHIKFPVELFRISREEHRVARDVFYRENKFKFSGPHSFIALECFLRTIGAESCGLIRHLSIHIPLWQSQKEMDNLLASFIEASCLHTRFEIIREPEGDRLEAAFLNCMDTISNCCRLAELNLLVKGHLETWMGRQLFPQVTRPALKLAICHRMRYIKGTALEKDVLLEFRSKSPKTRVSLHVQGIVLSKDGTRRLLNPNEEKDVLTKAASMGIQCMIRPTV</sequence>
<accession>A0A9P4VQ59</accession>
<dbReference type="OrthoDB" id="5272396at2759"/>